<dbReference type="NCBIfam" id="TIGR01494">
    <property type="entry name" value="ATPase_P-type"/>
    <property type="match status" value="2"/>
</dbReference>
<evidence type="ECO:0000256" key="12">
    <source>
        <dbReference type="SAM" id="Phobius"/>
    </source>
</evidence>
<evidence type="ECO:0000256" key="1">
    <source>
        <dbReference type="ARBA" id="ARBA00004141"/>
    </source>
</evidence>
<dbReference type="GO" id="GO:0008553">
    <property type="term" value="F:P-type proton-exporting transporter activity"/>
    <property type="evidence" value="ECO:0007669"/>
    <property type="project" value="InterPro"/>
</dbReference>
<dbReference type="Pfam" id="PF00690">
    <property type="entry name" value="Cation_ATPase_N"/>
    <property type="match status" value="1"/>
</dbReference>
<dbReference type="PROSITE" id="PS00154">
    <property type="entry name" value="ATPASE_E1_E2"/>
    <property type="match status" value="1"/>
</dbReference>
<keyword evidence="7" id="KW-0067">ATP-binding</keyword>
<evidence type="ECO:0000259" key="13">
    <source>
        <dbReference type="SMART" id="SM00831"/>
    </source>
</evidence>
<sequence length="878" mass="98323">MEIDDYQKLSSNEVINELKSDIKNGLTEEEAKKRIDEYGLNEIPDKEESFFHRIFRRFWGPIPWMIEVAAILSALVQKWEDFGIIMTLLLVNAGLDLWQESKALNALKVLKDKLARTATVLRGGKFNNVDAKFLVPGDIIKIKIGEIIPADVKLLEGEYLQVDQAALTGESLPVSKKANDIAYANSIAKQGEMVAVVIGTALNTYFGKTVALVAKAEKEQKSHFQKMVIKVGNYLIFTTIIMAVIILLAAIYRDENMLDILRFTLVLTVAAIPVALPAVLTVTMAVGAMTLAKKKAIVSRLAAIEELAGIDILCSDKTGTLTKNKMTTAEPILFGKFTADNLMLYAALASKEENHDPIEIPIYEYLKEHNHYDELSKYKQKKFIPFDPVSKRTEAIISSNSDEFVVTKGAPQVILNLCVGSIKSETVLKHVDALAKDAYRTLGVAIKRNNEKKYEYVGLIPLYDPPRDDAKETISEAQKLGLDVKMVTGDNNAIANQIALKLGLKPNIIKAEELKRNHSKEFLTMTNILAKAIHKKLNPDLEESKAKEFAAEITKEIENTFNMEDIGHDHIKMHESEIVNVIESVSGFSQVFPEDKYMIVDKLQKGNHIVGMTGDGVNDAPALKKADAGIAVSDATDAARAAADLVLLAPGISVIIDAVKLARIIFERMKSYAIYRIAETIRVIIFMTLSIVLFNFYPVTAFMIILLALLNDIPILTICYDNTRIDQEPVRWNNRELFGLSTLLGVAGVISSFLIFFLLETLTQLSQPMIQSIIFVKLIVAGHGTIYNTRTTDWFFKKPLPAPRLFWASFATAVFGTLISVYGWYIPAIGWEWAGIVWAYAIFWFLFNDVVKVIFYRQVIKDNMLFHKIFKKHNLRTN</sequence>
<evidence type="ECO:0000256" key="2">
    <source>
        <dbReference type="ARBA" id="ARBA00008804"/>
    </source>
</evidence>
<feature type="transmembrane region" description="Helical" evidence="12">
    <location>
        <begin position="673"/>
        <end position="694"/>
    </location>
</feature>
<dbReference type="Pfam" id="PF00122">
    <property type="entry name" value="E1-E2_ATPase"/>
    <property type="match status" value="1"/>
</dbReference>
<evidence type="ECO:0000256" key="4">
    <source>
        <dbReference type="ARBA" id="ARBA00022692"/>
    </source>
</evidence>
<gene>
    <name evidence="14" type="ORF">MNBD_IGNAVI01-2613</name>
</gene>
<dbReference type="Gene3D" id="3.40.50.1000">
    <property type="entry name" value="HAD superfamily/HAD-like"/>
    <property type="match status" value="1"/>
</dbReference>
<dbReference type="GO" id="GO:0120029">
    <property type="term" value="P:proton export across plasma membrane"/>
    <property type="evidence" value="ECO:0007669"/>
    <property type="project" value="InterPro"/>
</dbReference>
<dbReference type="InterPro" id="IPR004014">
    <property type="entry name" value="ATPase_P-typ_cation-transptr_N"/>
</dbReference>
<dbReference type="FunFam" id="2.70.150.10:FF:000042">
    <property type="entry name" value="Plasma membrane ATPase"/>
    <property type="match status" value="1"/>
</dbReference>
<evidence type="ECO:0000256" key="10">
    <source>
        <dbReference type="ARBA" id="ARBA00022989"/>
    </source>
</evidence>
<dbReference type="SUPFAM" id="SSF56784">
    <property type="entry name" value="HAD-like"/>
    <property type="match status" value="1"/>
</dbReference>
<keyword evidence="8" id="KW-0460">Magnesium</keyword>
<dbReference type="Gene3D" id="1.20.1110.10">
    <property type="entry name" value="Calcium-transporting ATPase, transmembrane domain"/>
    <property type="match status" value="2"/>
</dbReference>
<dbReference type="SFLD" id="SFLDF00027">
    <property type="entry name" value="p-type_atpase"/>
    <property type="match status" value="1"/>
</dbReference>
<evidence type="ECO:0000256" key="5">
    <source>
        <dbReference type="ARBA" id="ARBA00022723"/>
    </source>
</evidence>
<dbReference type="SFLD" id="SFLDS00003">
    <property type="entry name" value="Haloacid_Dehalogenase"/>
    <property type="match status" value="1"/>
</dbReference>
<comment type="similarity">
    <text evidence="2">Belongs to the cation transport ATPase (P-type) (TC 3.A.3) family. Type IIIA subfamily.</text>
</comment>
<dbReference type="Gene3D" id="2.70.150.10">
    <property type="entry name" value="Calcium-transporting ATPase, cytoplasmic transduction domain A"/>
    <property type="match status" value="1"/>
</dbReference>
<feature type="transmembrane region" description="Helical" evidence="12">
    <location>
        <begin position="264"/>
        <end position="291"/>
    </location>
</feature>
<keyword evidence="10 12" id="KW-1133">Transmembrane helix</keyword>
<dbReference type="InterPro" id="IPR023214">
    <property type="entry name" value="HAD_sf"/>
</dbReference>
<keyword evidence="4 12" id="KW-0812">Transmembrane</keyword>
<evidence type="ECO:0000256" key="11">
    <source>
        <dbReference type="ARBA" id="ARBA00023136"/>
    </source>
</evidence>
<dbReference type="SUPFAM" id="SSF81665">
    <property type="entry name" value="Calcium ATPase, transmembrane domain M"/>
    <property type="match status" value="1"/>
</dbReference>
<keyword evidence="14" id="KW-0378">Hydrolase</keyword>
<feature type="transmembrane region" description="Helical" evidence="12">
    <location>
        <begin position="837"/>
        <end position="855"/>
    </location>
</feature>
<dbReference type="GO" id="GO:0005524">
    <property type="term" value="F:ATP binding"/>
    <property type="evidence" value="ECO:0007669"/>
    <property type="project" value="UniProtKB-KW"/>
</dbReference>
<dbReference type="FunFam" id="3.40.1110.10:FF:000005">
    <property type="entry name" value="Plasma membrane ATPase"/>
    <property type="match status" value="1"/>
</dbReference>
<dbReference type="Pfam" id="PF00702">
    <property type="entry name" value="Hydrolase"/>
    <property type="match status" value="1"/>
</dbReference>
<evidence type="ECO:0000256" key="9">
    <source>
        <dbReference type="ARBA" id="ARBA00022967"/>
    </source>
</evidence>
<dbReference type="PRINTS" id="PR00121">
    <property type="entry name" value="NAKATPASE"/>
</dbReference>
<dbReference type="InterPro" id="IPR018303">
    <property type="entry name" value="ATPase_P-typ_P_site"/>
</dbReference>
<dbReference type="PANTHER" id="PTHR42861">
    <property type="entry name" value="CALCIUM-TRANSPORTING ATPASE"/>
    <property type="match status" value="1"/>
</dbReference>
<keyword evidence="11 12" id="KW-0472">Membrane</keyword>
<evidence type="ECO:0000313" key="14">
    <source>
        <dbReference type="EMBL" id="VAX24213.1"/>
    </source>
</evidence>
<evidence type="ECO:0000256" key="8">
    <source>
        <dbReference type="ARBA" id="ARBA00022842"/>
    </source>
</evidence>
<feature type="transmembrane region" description="Helical" evidence="12">
    <location>
        <begin position="740"/>
        <end position="759"/>
    </location>
</feature>
<organism evidence="14">
    <name type="scientific">hydrothermal vent metagenome</name>
    <dbReference type="NCBI Taxonomy" id="652676"/>
    <lineage>
        <taxon>unclassified sequences</taxon>
        <taxon>metagenomes</taxon>
        <taxon>ecological metagenomes</taxon>
    </lineage>
</organism>
<dbReference type="CDD" id="cd02076">
    <property type="entry name" value="P-type_ATPase_H"/>
    <property type="match status" value="1"/>
</dbReference>
<dbReference type="InterPro" id="IPR006534">
    <property type="entry name" value="P-type_ATPase_IIIA"/>
</dbReference>
<name>A0A3B1CHG7_9ZZZZ</name>
<dbReference type="PRINTS" id="PR00119">
    <property type="entry name" value="CATATPASE"/>
</dbReference>
<dbReference type="EC" id="3.6.3.4" evidence="14"/>
<evidence type="ECO:0000256" key="3">
    <source>
        <dbReference type="ARBA" id="ARBA00022553"/>
    </source>
</evidence>
<dbReference type="InterPro" id="IPR001757">
    <property type="entry name" value="P_typ_ATPase"/>
</dbReference>
<feature type="transmembrane region" description="Helical" evidence="12">
    <location>
        <begin position="765"/>
        <end position="784"/>
    </location>
</feature>
<reference evidence="14" key="1">
    <citation type="submission" date="2018-06" db="EMBL/GenBank/DDBJ databases">
        <authorList>
            <person name="Zhirakovskaya E."/>
        </authorList>
    </citation>
    <scope>NUCLEOTIDE SEQUENCE</scope>
</reference>
<dbReference type="Gene3D" id="3.40.1110.10">
    <property type="entry name" value="Calcium-transporting ATPase, cytoplasmic domain N"/>
    <property type="match status" value="1"/>
</dbReference>
<dbReference type="InterPro" id="IPR059000">
    <property type="entry name" value="ATPase_P-type_domA"/>
</dbReference>
<dbReference type="InterPro" id="IPR023299">
    <property type="entry name" value="ATPase_P-typ_cyto_dom_N"/>
</dbReference>
<dbReference type="InterPro" id="IPR023298">
    <property type="entry name" value="ATPase_P-typ_TM_dom_sf"/>
</dbReference>
<feature type="transmembrane region" description="Helical" evidence="12">
    <location>
        <begin position="231"/>
        <end position="252"/>
    </location>
</feature>
<feature type="transmembrane region" description="Helical" evidence="12">
    <location>
        <begin position="805"/>
        <end position="825"/>
    </location>
</feature>
<keyword evidence="3" id="KW-0597">Phosphoprotein</keyword>
<evidence type="ECO:0000256" key="6">
    <source>
        <dbReference type="ARBA" id="ARBA00022741"/>
    </source>
</evidence>
<dbReference type="FunFam" id="3.40.50.1000:FF:000211">
    <property type="entry name" value="Plasma membrane ATPase"/>
    <property type="match status" value="1"/>
</dbReference>
<keyword evidence="9" id="KW-1278">Translocase</keyword>
<dbReference type="NCBIfam" id="TIGR01647">
    <property type="entry name" value="ATPase-IIIA_H"/>
    <property type="match status" value="1"/>
</dbReference>
<dbReference type="SMART" id="SM00831">
    <property type="entry name" value="Cation_ATPase_N"/>
    <property type="match status" value="1"/>
</dbReference>
<keyword evidence="5" id="KW-0479">Metal-binding</keyword>
<dbReference type="InterPro" id="IPR044492">
    <property type="entry name" value="P_typ_ATPase_HD_dom"/>
</dbReference>
<dbReference type="EC" id="3.6.3.3" evidence="14"/>
<dbReference type="AlphaFoldDB" id="A0A3B1CHG7"/>
<dbReference type="SUPFAM" id="SSF81653">
    <property type="entry name" value="Calcium ATPase, transduction domain A"/>
    <property type="match status" value="1"/>
</dbReference>
<dbReference type="InterPro" id="IPR008250">
    <property type="entry name" value="ATPase_P-typ_transduc_dom_A_sf"/>
</dbReference>
<dbReference type="GO" id="GO:0016887">
    <property type="term" value="F:ATP hydrolysis activity"/>
    <property type="evidence" value="ECO:0007669"/>
    <property type="project" value="InterPro"/>
</dbReference>
<proteinExistence type="inferred from homology"/>
<dbReference type="EMBL" id="UOGD01000270">
    <property type="protein sequence ID" value="VAX24213.1"/>
    <property type="molecule type" value="Genomic_DNA"/>
</dbReference>
<protein>
    <submittedName>
        <fullName evidence="14">Lead, cadmium, zinc and mercury transporting ATPase Copper-translocating P-type ATPase</fullName>
        <ecNumber evidence="14">3.6.3.3</ecNumber>
        <ecNumber evidence="14">3.6.3.4</ecNumber>
    </submittedName>
</protein>
<dbReference type="SFLD" id="SFLDG00002">
    <property type="entry name" value="C1.7:_P-type_atpase_like"/>
    <property type="match status" value="1"/>
</dbReference>
<dbReference type="InterPro" id="IPR036412">
    <property type="entry name" value="HAD-like_sf"/>
</dbReference>
<feature type="transmembrane region" description="Helical" evidence="12">
    <location>
        <begin position="700"/>
        <end position="720"/>
    </location>
</feature>
<dbReference type="GO" id="GO:0046872">
    <property type="term" value="F:metal ion binding"/>
    <property type="evidence" value="ECO:0007669"/>
    <property type="project" value="UniProtKB-KW"/>
</dbReference>
<keyword evidence="6" id="KW-0547">Nucleotide-binding</keyword>
<accession>A0A3B1CHG7</accession>
<dbReference type="GO" id="GO:0016020">
    <property type="term" value="C:membrane"/>
    <property type="evidence" value="ECO:0007669"/>
    <property type="project" value="UniProtKB-SubCell"/>
</dbReference>
<feature type="domain" description="Cation-transporting P-type ATPase N-terminal" evidence="13">
    <location>
        <begin position="5"/>
        <end position="78"/>
    </location>
</feature>
<evidence type="ECO:0000256" key="7">
    <source>
        <dbReference type="ARBA" id="ARBA00022840"/>
    </source>
</evidence>
<comment type="subcellular location">
    <subcellularLocation>
        <location evidence="1">Membrane</location>
        <topology evidence="1">Multi-pass membrane protein</topology>
    </subcellularLocation>
</comment>